<comment type="caution">
    <text evidence="2">The sequence shown here is derived from an EMBL/GenBank/DDBJ whole genome shotgun (WGS) entry which is preliminary data.</text>
</comment>
<accession>A0AAE0MDM1</accession>
<sequence length="268" mass="29673">MAPPNHLVIVCGHAIWAGGPQNGWDEAEWLIESYKQGETPTFIKHIKAGVEILAQDERAVLVFSGGPTRAETPISEARSYYNLAVANSHFGFFPPGSPDDLLSNSRILLEERALDSYYNTLFSLVEFWRSHSVWPERMTIVSHAFKRTRLVDAHCAAIGFPLDRVGFVGINPPGVDDTLPPGAAPESAAGTEKAVVMLGVQLTVGQWEDDPHGVGEELAGKRRKRNCWGVDQRLFFSDEERARSEVHTRTLEDQSEALVENGGRPWGR</sequence>
<feature type="compositionally biased region" description="Basic and acidic residues" evidence="1">
    <location>
        <begin position="241"/>
        <end position="252"/>
    </location>
</feature>
<dbReference type="PANTHER" id="PTHR28110">
    <property type="entry name" value="TRANSMEMBRANE PROTEIN"/>
    <property type="match status" value="1"/>
</dbReference>
<dbReference type="AlphaFoldDB" id="A0AAE0MDM1"/>
<protein>
    <recommendedName>
        <fullName evidence="4">DUF218 domain-containing protein</fullName>
    </recommendedName>
</protein>
<evidence type="ECO:0000313" key="2">
    <source>
        <dbReference type="EMBL" id="KAK3327843.1"/>
    </source>
</evidence>
<proteinExistence type="predicted"/>
<reference evidence="2" key="1">
    <citation type="journal article" date="2023" name="Mol. Phylogenet. Evol.">
        <title>Genome-scale phylogeny and comparative genomics of the fungal order Sordariales.</title>
        <authorList>
            <person name="Hensen N."/>
            <person name="Bonometti L."/>
            <person name="Westerberg I."/>
            <person name="Brannstrom I.O."/>
            <person name="Guillou S."/>
            <person name="Cros-Aarteil S."/>
            <person name="Calhoun S."/>
            <person name="Haridas S."/>
            <person name="Kuo A."/>
            <person name="Mondo S."/>
            <person name="Pangilinan J."/>
            <person name="Riley R."/>
            <person name="LaButti K."/>
            <person name="Andreopoulos B."/>
            <person name="Lipzen A."/>
            <person name="Chen C."/>
            <person name="Yan M."/>
            <person name="Daum C."/>
            <person name="Ng V."/>
            <person name="Clum A."/>
            <person name="Steindorff A."/>
            <person name="Ohm R.A."/>
            <person name="Martin F."/>
            <person name="Silar P."/>
            <person name="Natvig D.O."/>
            <person name="Lalanne C."/>
            <person name="Gautier V."/>
            <person name="Ament-Velasquez S.L."/>
            <person name="Kruys A."/>
            <person name="Hutchinson M.I."/>
            <person name="Powell A.J."/>
            <person name="Barry K."/>
            <person name="Miller A.N."/>
            <person name="Grigoriev I.V."/>
            <person name="Debuchy R."/>
            <person name="Gladieux P."/>
            <person name="Hiltunen Thoren M."/>
            <person name="Johannesson H."/>
        </authorList>
    </citation>
    <scope>NUCLEOTIDE SEQUENCE</scope>
    <source>
        <strain evidence="2">SMH4131-1</strain>
    </source>
</reference>
<evidence type="ECO:0000313" key="3">
    <source>
        <dbReference type="Proteomes" id="UP001286456"/>
    </source>
</evidence>
<dbReference type="PANTHER" id="PTHR28110:SF1">
    <property type="entry name" value="TRANSMEMBRANE PROTEIN"/>
    <property type="match status" value="1"/>
</dbReference>
<evidence type="ECO:0000256" key="1">
    <source>
        <dbReference type="SAM" id="MobiDB-lite"/>
    </source>
</evidence>
<dbReference type="InterPro" id="IPR055323">
    <property type="entry name" value="C57A10.07/YOR238W"/>
</dbReference>
<organism evidence="2 3">
    <name type="scientific">Cercophora scortea</name>
    <dbReference type="NCBI Taxonomy" id="314031"/>
    <lineage>
        <taxon>Eukaryota</taxon>
        <taxon>Fungi</taxon>
        <taxon>Dikarya</taxon>
        <taxon>Ascomycota</taxon>
        <taxon>Pezizomycotina</taxon>
        <taxon>Sordariomycetes</taxon>
        <taxon>Sordariomycetidae</taxon>
        <taxon>Sordariales</taxon>
        <taxon>Lasiosphaeriaceae</taxon>
        <taxon>Cercophora</taxon>
    </lineage>
</organism>
<name>A0AAE0MDM1_9PEZI</name>
<keyword evidence="3" id="KW-1185">Reference proteome</keyword>
<reference evidence="2" key="2">
    <citation type="submission" date="2023-06" db="EMBL/GenBank/DDBJ databases">
        <authorList>
            <consortium name="Lawrence Berkeley National Laboratory"/>
            <person name="Haridas S."/>
            <person name="Hensen N."/>
            <person name="Bonometti L."/>
            <person name="Westerberg I."/>
            <person name="Brannstrom I.O."/>
            <person name="Guillou S."/>
            <person name="Cros-Aarteil S."/>
            <person name="Calhoun S."/>
            <person name="Kuo A."/>
            <person name="Mondo S."/>
            <person name="Pangilinan J."/>
            <person name="Riley R."/>
            <person name="Labutti K."/>
            <person name="Andreopoulos B."/>
            <person name="Lipzen A."/>
            <person name="Chen C."/>
            <person name="Yanf M."/>
            <person name="Daum C."/>
            <person name="Ng V."/>
            <person name="Clum A."/>
            <person name="Steindorff A."/>
            <person name="Ohm R."/>
            <person name="Martin F."/>
            <person name="Silar P."/>
            <person name="Natvig D."/>
            <person name="Lalanne C."/>
            <person name="Gautier V."/>
            <person name="Ament-Velasquez S.L."/>
            <person name="Kruys A."/>
            <person name="Hutchinson M.I."/>
            <person name="Powell A.J."/>
            <person name="Barry K."/>
            <person name="Miller A.N."/>
            <person name="Grigoriev I.V."/>
            <person name="Debuchy R."/>
            <person name="Gladieux P."/>
            <person name="Thoren M.H."/>
            <person name="Johannesson H."/>
        </authorList>
    </citation>
    <scope>NUCLEOTIDE SEQUENCE</scope>
    <source>
        <strain evidence="2">SMH4131-1</strain>
    </source>
</reference>
<dbReference type="EMBL" id="JAUEPO010000003">
    <property type="protein sequence ID" value="KAK3327843.1"/>
    <property type="molecule type" value="Genomic_DNA"/>
</dbReference>
<dbReference type="Proteomes" id="UP001286456">
    <property type="component" value="Unassembled WGS sequence"/>
</dbReference>
<evidence type="ECO:0008006" key="4">
    <source>
        <dbReference type="Google" id="ProtNLM"/>
    </source>
</evidence>
<feature type="region of interest" description="Disordered" evidence="1">
    <location>
        <begin position="241"/>
        <end position="268"/>
    </location>
</feature>
<gene>
    <name evidence="2" type="ORF">B0T19DRAFT_175435</name>
</gene>
<dbReference type="GO" id="GO:0005737">
    <property type="term" value="C:cytoplasm"/>
    <property type="evidence" value="ECO:0007669"/>
    <property type="project" value="TreeGrafter"/>
</dbReference>